<gene>
    <name evidence="3" type="ORF">C5Y98_01325</name>
</gene>
<comment type="caution">
    <text evidence="3">The sequence shown here is derived from an EMBL/GenBank/DDBJ whole genome shotgun (WGS) entry which is preliminary data.</text>
</comment>
<feature type="domain" description="Calcineurin-like phosphoesterase" evidence="2">
    <location>
        <begin position="314"/>
        <end position="528"/>
    </location>
</feature>
<protein>
    <recommendedName>
        <fullName evidence="2">Calcineurin-like phosphoesterase domain-containing protein</fullName>
    </recommendedName>
</protein>
<dbReference type="Gene3D" id="3.60.21.10">
    <property type="match status" value="1"/>
</dbReference>
<proteinExistence type="predicted"/>
<dbReference type="Proteomes" id="UP000239388">
    <property type="component" value="Unassembled WGS sequence"/>
</dbReference>
<accession>A0A2S8GEI0</accession>
<dbReference type="PANTHER" id="PTHR43143">
    <property type="entry name" value="METALLOPHOSPHOESTERASE, CALCINEURIN SUPERFAMILY"/>
    <property type="match status" value="1"/>
</dbReference>
<evidence type="ECO:0000259" key="2">
    <source>
        <dbReference type="Pfam" id="PF00149"/>
    </source>
</evidence>
<dbReference type="InterPro" id="IPR051918">
    <property type="entry name" value="STPP_CPPED1"/>
</dbReference>
<evidence type="ECO:0000256" key="1">
    <source>
        <dbReference type="SAM" id="MobiDB-lite"/>
    </source>
</evidence>
<organism evidence="3 4">
    <name type="scientific">Blastopirellula marina</name>
    <dbReference type="NCBI Taxonomy" id="124"/>
    <lineage>
        <taxon>Bacteria</taxon>
        <taxon>Pseudomonadati</taxon>
        <taxon>Planctomycetota</taxon>
        <taxon>Planctomycetia</taxon>
        <taxon>Pirellulales</taxon>
        <taxon>Pirellulaceae</taxon>
        <taxon>Blastopirellula</taxon>
    </lineage>
</organism>
<name>A0A2S8GEI0_9BACT</name>
<feature type="region of interest" description="Disordered" evidence="1">
    <location>
        <begin position="602"/>
        <end position="639"/>
    </location>
</feature>
<evidence type="ECO:0000313" key="3">
    <source>
        <dbReference type="EMBL" id="PQO42823.1"/>
    </source>
</evidence>
<dbReference type="PANTHER" id="PTHR43143:SF5">
    <property type="entry name" value="SECRETED PROTEIN"/>
    <property type="match status" value="1"/>
</dbReference>
<sequence length="639" mass="71633">MAFCKVDILSDCASSIGDCSCLSWRNDLLGPRMRSTLPYLLSMASFMAIVTPGLSWNPSLVRAAEGARPVVEAYVWDHLDPWTNSSGSAHLLAEAGFDVKPLPRDRSPWGLSGLIFIGSFASEDPAYKGYMRKYAEDLYKFVDDGNVLVQMTQADQTESRPPFLPTTLEARRCDTDSSIAYVLSKNHTLVKDLAVDEGKLQLNAERLGWETFDRQDGFEVILCSDDFASHPILMEGAYGQGRIILAAMHIDKLLDADGKVTVEPQRKRLGQQFAKNLWKHVQDVDARTAKAIEVTPSPRVQRSFVAGSWTLALLPDTQVYSVRYPGLFSAQTAWLRAHAKSRNIQYVLHLGDITDNNAEKEWQRAAESMQLLDGQIPYAIVGGNHDYGPSGDASTRETFLNQYFSFEKMAAMPSFGGAFEPGKLDNTYHLFEVSGQKWIVIALEWGPRDEAVAWANDVMAKHPDRKGILVTHAYLFSDSRRYDHADQTHPNHWNPHHYRTPGGVNDGQELWDKLIRKHNFVFTFNGHVLNDGTGYRADRNDNGQYVHQILANYQMQTLGGEAYLRLLEFDPNGNTVHVLAYSPLYDRYRLDRDHTFTIQLDQAPADQPADNESVPVSGATSSLRGPTIRKSANKVEATQ</sequence>
<evidence type="ECO:0000313" key="4">
    <source>
        <dbReference type="Proteomes" id="UP000239388"/>
    </source>
</evidence>
<dbReference type="InterPro" id="IPR004843">
    <property type="entry name" value="Calcineurin-like_PHP"/>
</dbReference>
<dbReference type="GO" id="GO:0016787">
    <property type="term" value="F:hydrolase activity"/>
    <property type="evidence" value="ECO:0007669"/>
    <property type="project" value="InterPro"/>
</dbReference>
<dbReference type="AlphaFoldDB" id="A0A2S8GEI0"/>
<reference evidence="3 4" key="1">
    <citation type="submission" date="2018-02" db="EMBL/GenBank/DDBJ databases">
        <title>Comparative genomes isolates from brazilian mangrove.</title>
        <authorList>
            <person name="Araujo J.E."/>
            <person name="Taketani R.G."/>
            <person name="Silva M.C.P."/>
            <person name="Loureco M.V."/>
            <person name="Andreote F.D."/>
        </authorList>
    </citation>
    <scope>NUCLEOTIDE SEQUENCE [LARGE SCALE GENOMIC DNA]</scope>
    <source>
        <strain evidence="3 4">NAP PRIS-MGV</strain>
    </source>
</reference>
<dbReference type="InterPro" id="IPR029052">
    <property type="entry name" value="Metallo-depent_PP-like"/>
</dbReference>
<dbReference type="SUPFAM" id="SSF56300">
    <property type="entry name" value="Metallo-dependent phosphatases"/>
    <property type="match status" value="1"/>
</dbReference>
<dbReference type="EMBL" id="PUIB01000002">
    <property type="protein sequence ID" value="PQO42823.1"/>
    <property type="molecule type" value="Genomic_DNA"/>
</dbReference>
<dbReference type="Pfam" id="PF00149">
    <property type="entry name" value="Metallophos"/>
    <property type="match status" value="1"/>
</dbReference>